<organism evidence="2 3">
    <name type="scientific">Pedobacter psychrotolerans</name>
    <dbReference type="NCBI Taxonomy" id="1843235"/>
    <lineage>
        <taxon>Bacteria</taxon>
        <taxon>Pseudomonadati</taxon>
        <taxon>Bacteroidota</taxon>
        <taxon>Sphingobacteriia</taxon>
        <taxon>Sphingobacteriales</taxon>
        <taxon>Sphingobacteriaceae</taxon>
        <taxon>Pedobacter</taxon>
    </lineage>
</organism>
<protein>
    <recommendedName>
        <fullName evidence="5">Cytochrome c domain-containing protein</fullName>
    </recommendedName>
</protein>
<name>A0A4R2HMG6_9SPHI</name>
<proteinExistence type="predicted"/>
<dbReference type="AlphaFoldDB" id="A0A4R2HMG6"/>
<sequence>MVLNIIRLSFGSFLFLFIVACVNKPKSKDNIVSNKKILKDCRYYAYDVHQIVSNLGCYNCHIWASKRLNEISTFEELAEMDSLKLINYAFTKKHKGWYSKTGSFKTARMDTLTDCEIKNVIRYIKDAGRNIPMPSH</sequence>
<dbReference type="Proteomes" id="UP000295684">
    <property type="component" value="Unassembled WGS sequence"/>
</dbReference>
<keyword evidence="4" id="KW-1185">Reference proteome</keyword>
<evidence type="ECO:0000313" key="3">
    <source>
        <dbReference type="Proteomes" id="UP000295684"/>
    </source>
</evidence>
<evidence type="ECO:0008006" key="5">
    <source>
        <dbReference type="Google" id="ProtNLM"/>
    </source>
</evidence>
<dbReference type="RefSeq" id="WP_132529006.1">
    <property type="nucleotide sequence ID" value="NZ_BMJO01000001.1"/>
</dbReference>
<reference evidence="1" key="4">
    <citation type="submission" date="2024-05" db="EMBL/GenBank/DDBJ databases">
        <authorList>
            <person name="Sun Q."/>
            <person name="Zhou Y."/>
        </authorList>
    </citation>
    <scope>NUCLEOTIDE SEQUENCE</scope>
    <source>
        <strain evidence="1">CGMCC 1.15644</strain>
    </source>
</reference>
<evidence type="ECO:0000313" key="1">
    <source>
        <dbReference type="EMBL" id="GGE44221.1"/>
    </source>
</evidence>
<evidence type="ECO:0000313" key="4">
    <source>
        <dbReference type="Proteomes" id="UP000622648"/>
    </source>
</evidence>
<dbReference type="Proteomes" id="UP000622648">
    <property type="component" value="Unassembled WGS sequence"/>
</dbReference>
<reference evidence="4" key="2">
    <citation type="journal article" date="2019" name="Int. J. Syst. Evol. Microbiol.">
        <title>The Global Catalogue of Microorganisms (GCM) 10K type strain sequencing project: providing services to taxonomists for standard genome sequencing and annotation.</title>
        <authorList>
            <consortium name="The Broad Institute Genomics Platform"/>
            <consortium name="The Broad Institute Genome Sequencing Center for Infectious Disease"/>
            <person name="Wu L."/>
            <person name="Ma J."/>
        </authorList>
    </citation>
    <scope>NUCLEOTIDE SEQUENCE [LARGE SCALE GENOMIC DNA]</scope>
    <source>
        <strain evidence="4">CGMCC 1.15644</strain>
    </source>
</reference>
<gene>
    <name evidence="2" type="ORF">EV200_101261</name>
    <name evidence="1" type="ORF">GCM10011413_07880</name>
</gene>
<dbReference type="OrthoDB" id="772513at2"/>
<dbReference type="EMBL" id="SLWO01000001">
    <property type="protein sequence ID" value="TCO30822.1"/>
    <property type="molecule type" value="Genomic_DNA"/>
</dbReference>
<accession>A0A4R2HMG6</accession>
<reference evidence="1" key="1">
    <citation type="journal article" date="2014" name="Int. J. Syst. Evol. Microbiol.">
        <title>Complete genome of a new Firmicutes species belonging to the dominant human colonic microbiota ('Ruminococcus bicirculans') reveals two chromosomes and a selective capacity to utilize plant glucans.</title>
        <authorList>
            <consortium name="NISC Comparative Sequencing Program"/>
            <person name="Wegmann U."/>
            <person name="Louis P."/>
            <person name="Goesmann A."/>
            <person name="Henrissat B."/>
            <person name="Duncan S.H."/>
            <person name="Flint H.J."/>
        </authorList>
    </citation>
    <scope>NUCLEOTIDE SEQUENCE</scope>
    <source>
        <strain evidence="1">CGMCC 1.15644</strain>
    </source>
</reference>
<comment type="caution">
    <text evidence="2">The sequence shown here is derived from an EMBL/GenBank/DDBJ whole genome shotgun (WGS) entry which is preliminary data.</text>
</comment>
<dbReference type="EMBL" id="BMJO01000001">
    <property type="protein sequence ID" value="GGE44221.1"/>
    <property type="molecule type" value="Genomic_DNA"/>
</dbReference>
<evidence type="ECO:0000313" key="2">
    <source>
        <dbReference type="EMBL" id="TCO30822.1"/>
    </source>
</evidence>
<reference evidence="2 3" key="3">
    <citation type="submission" date="2019-03" db="EMBL/GenBank/DDBJ databases">
        <title>Genomic Encyclopedia of Type Strains, Phase IV (KMG-IV): sequencing the most valuable type-strain genomes for metagenomic binning, comparative biology and taxonomic classification.</title>
        <authorList>
            <person name="Goeker M."/>
        </authorList>
    </citation>
    <scope>NUCLEOTIDE SEQUENCE [LARGE SCALE GENOMIC DNA]</scope>
    <source>
        <strain evidence="2 3">DSM 103236</strain>
    </source>
</reference>
<dbReference type="PROSITE" id="PS51257">
    <property type="entry name" value="PROKAR_LIPOPROTEIN"/>
    <property type="match status" value="1"/>
</dbReference>